<keyword evidence="6" id="KW-1185">Reference proteome</keyword>
<evidence type="ECO:0000256" key="4">
    <source>
        <dbReference type="SAM" id="SignalP"/>
    </source>
</evidence>
<reference evidence="5" key="1">
    <citation type="submission" date="2025-08" db="UniProtKB">
        <authorList>
            <consortium name="Ensembl"/>
        </authorList>
    </citation>
    <scope>IDENTIFICATION</scope>
</reference>
<feature type="chain" id="PRO_5034420371" description="Prolactin" evidence="4">
    <location>
        <begin position="26"/>
        <end position="194"/>
    </location>
</feature>
<dbReference type="Proteomes" id="UP000694428">
    <property type="component" value="Unplaced"/>
</dbReference>
<evidence type="ECO:0000256" key="2">
    <source>
        <dbReference type="ARBA" id="ARBA00008474"/>
    </source>
</evidence>
<comment type="similarity">
    <text evidence="2">Belongs to the somatotropin/prolactin family.</text>
</comment>
<dbReference type="PANTHER" id="PTHR11417">
    <property type="entry name" value="SOMATOTROPIN,PROLACTIN"/>
    <property type="match status" value="1"/>
</dbReference>
<dbReference type="InterPro" id="IPR018116">
    <property type="entry name" value="Somatotropin_CS"/>
</dbReference>
<evidence type="ECO:0000256" key="3">
    <source>
        <dbReference type="ARBA" id="ARBA00022525"/>
    </source>
</evidence>
<evidence type="ECO:0000313" key="6">
    <source>
        <dbReference type="Proteomes" id="UP000694428"/>
    </source>
</evidence>
<dbReference type="GO" id="GO:0031667">
    <property type="term" value="P:response to nutrient levels"/>
    <property type="evidence" value="ECO:0007669"/>
    <property type="project" value="TreeGrafter"/>
</dbReference>
<sequence length="194" mass="21539">MALGRPAERAGPGAALALLWLLVRAAAPLAVCPPGDASCRLLSVADLFDRVIRHSGRIHSLSTELEKYLPPRDNELGRPSRKCHTATMLTPNGKEYAQKIPREELTYLILKLLQAWKEPLSHFNQHIENLQELPSESLSKAKQISNMVHELETGVEKVTEKVRFTVQLIYTTHVTQVSSGADAYSQLSCSLTMN</sequence>
<dbReference type="AlphaFoldDB" id="A0A8C9F110"/>
<evidence type="ECO:0000313" key="5">
    <source>
        <dbReference type="Ensembl" id="ENSPSTP00000007888.1"/>
    </source>
</evidence>
<dbReference type="GO" id="GO:0046427">
    <property type="term" value="P:positive regulation of receptor signaling pathway via JAK-STAT"/>
    <property type="evidence" value="ECO:0007669"/>
    <property type="project" value="TreeGrafter"/>
</dbReference>
<organism evidence="5 6">
    <name type="scientific">Pavo cristatus</name>
    <name type="common">Indian peafowl</name>
    <name type="synonym">Blue peafowl</name>
    <dbReference type="NCBI Taxonomy" id="9049"/>
    <lineage>
        <taxon>Eukaryota</taxon>
        <taxon>Metazoa</taxon>
        <taxon>Chordata</taxon>
        <taxon>Craniata</taxon>
        <taxon>Vertebrata</taxon>
        <taxon>Euteleostomi</taxon>
        <taxon>Archelosauria</taxon>
        <taxon>Archosauria</taxon>
        <taxon>Dinosauria</taxon>
        <taxon>Saurischia</taxon>
        <taxon>Theropoda</taxon>
        <taxon>Coelurosauria</taxon>
        <taxon>Aves</taxon>
        <taxon>Neognathae</taxon>
        <taxon>Galloanserae</taxon>
        <taxon>Galliformes</taxon>
        <taxon>Phasianidae</taxon>
        <taxon>Phasianinae</taxon>
        <taxon>Pavo</taxon>
    </lineage>
</organism>
<dbReference type="Ensembl" id="ENSPSTT00000008265.1">
    <property type="protein sequence ID" value="ENSPSTP00000007888.1"/>
    <property type="gene ID" value="ENSPSTG00000005563.1"/>
</dbReference>
<dbReference type="InterPro" id="IPR009079">
    <property type="entry name" value="4_helix_cytokine-like_core"/>
</dbReference>
<comment type="subcellular location">
    <subcellularLocation>
        <location evidence="1">Secreted</location>
    </subcellularLocation>
</comment>
<dbReference type="PANTHER" id="PTHR11417:SF33">
    <property type="entry name" value="PROLACTIN LIKE"/>
    <property type="match status" value="1"/>
</dbReference>
<dbReference type="Pfam" id="PF00103">
    <property type="entry name" value="Hormone_1"/>
    <property type="match status" value="1"/>
</dbReference>
<dbReference type="GO" id="GO:0005615">
    <property type="term" value="C:extracellular space"/>
    <property type="evidence" value="ECO:0007669"/>
    <property type="project" value="TreeGrafter"/>
</dbReference>
<dbReference type="InterPro" id="IPR001400">
    <property type="entry name" value="Somatotropin/Prolactin"/>
</dbReference>
<keyword evidence="4" id="KW-0732">Signal</keyword>
<proteinExistence type="inferred from homology"/>
<dbReference type="Gene3D" id="1.20.1250.10">
    <property type="match status" value="1"/>
</dbReference>
<dbReference type="PROSITE" id="PS00266">
    <property type="entry name" value="SOMATOTROPIN_1"/>
    <property type="match status" value="1"/>
</dbReference>
<reference evidence="5" key="2">
    <citation type="submission" date="2025-09" db="UniProtKB">
        <authorList>
            <consortium name="Ensembl"/>
        </authorList>
    </citation>
    <scope>IDENTIFICATION</scope>
</reference>
<keyword evidence="3" id="KW-0964">Secreted</keyword>
<name>A0A8C9F110_PAVCR</name>
<protein>
    <recommendedName>
        <fullName evidence="7">Prolactin</fullName>
    </recommendedName>
</protein>
<dbReference type="GO" id="GO:0005179">
    <property type="term" value="F:hormone activity"/>
    <property type="evidence" value="ECO:0007669"/>
    <property type="project" value="InterPro"/>
</dbReference>
<accession>A0A8C9F110</accession>
<evidence type="ECO:0008006" key="7">
    <source>
        <dbReference type="Google" id="ProtNLM"/>
    </source>
</evidence>
<feature type="signal peptide" evidence="4">
    <location>
        <begin position="1"/>
        <end position="25"/>
    </location>
</feature>
<dbReference type="SUPFAM" id="SSF47266">
    <property type="entry name" value="4-helical cytokines"/>
    <property type="match status" value="1"/>
</dbReference>
<evidence type="ECO:0000256" key="1">
    <source>
        <dbReference type="ARBA" id="ARBA00004613"/>
    </source>
</evidence>